<sequence>MRGSTPGMMSVKKTDLEKNKGLKIANSMKQAGANRGGSLPKTKGQQAAGKTGLLGKLLGKALPPEKAED</sequence>
<name>A0ABM8XC01_9BURK</name>
<evidence type="ECO:0000256" key="1">
    <source>
        <dbReference type="SAM" id="MobiDB-lite"/>
    </source>
</evidence>
<protein>
    <recommendedName>
        <fullName evidence="4">CsbD family protein</fullName>
    </recommendedName>
</protein>
<dbReference type="EMBL" id="CAJZAI010000008">
    <property type="protein sequence ID" value="CAG9177596.1"/>
    <property type="molecule type" value="Genomic_DNA"/>
</dbReference>
<organism evidence="2 3">
    <name type="scientific">Cupriavidus laharis</name>
    <dbReference type="NCBI Taxonomy" id="151654"/>
    <lineage>
        <taxon>Bacteria</taxon>
        <taxon>Pseudomonadati</taxon>
        <taxon>Pseudomonadota</taxon>
        <taxon>Betaproteobacteria</taxon>
        <taxon>Burkholderiales</taxon>
        <taxon>Burkholderiaceae</taxon>
        <taxon>Cupriavidus</taxon>
    </lineage>
</organism>
<feature type="region of interest" description="Disordered" evidence="1">
    <location>
        <begin position="24"/>
        <end position="69"/>
    </location>
</feature>
<evidence type="ECO:0008006" key="4">
    <source>
        <dbReference type="Google" id="ProtNLM"/>
    </source>
</evidence>
<accession>A0ABM8XC01</accession>
<feature type="compositionally biased region" description="Low complexity" evidence="1">
    <location>
        <begin position="47"/>
        <end position="62"/>
    </location>
</feature>
<dbReference type="Proteomes" id="UP000727654">
    <property type="component" value="Unassembled WGS sequence"/>
</dbReference>
<evidence type="ECO:0000313" key="2">
    <source>
        <dbReference type="EMBL" id="CAG9177596.1"/>
    </source>
</evidence>
<proteinExistence type="predicted"/>
<comment type="caution">
    <text evidence="2">The sequence shown here is derived from an EMBL/GenBank/DDBJ whole genome shotgun (WGS) entry which is preliminary data.</text>
</comment>
<evidence type="ECO:0000313" key="3">
    <source>
        <dbReference type="Proteomes" id="UP000727654"/>
    </source>
</evidence>
<reference evidence="2 3" key="1">
    <citation type="submission" date="2021-08" db="EMBL/GenBank/DDBJ databases">
        <authorList>
            <person name="Peeters C."/>
        </authorList>
    </citation>
    <scope>NUCLEOTIDE SEQUENCE [LARGE SCALE GENOMIC DNA]</scope>
    <source>
        <strain evidence="2 3">LMG 23992</strain>
    </source>
</reference>
<gene>
    <name evidence="2" type="ORF">LMG23992_03545</name>
</gene>
<keyword evidence="3" id="KW-1185">Reference proteome</keyword>